<accession>A0A1G7VTL6</accession>
<proteinExistence type="predicted"/>
<dbReference type="AlphaFoldDB" id="A0A1G7VTL6"/>
<evidence type="ECO:0000259" key="1">
    <source>
        <dbReference type="Pfam" id="PF13380"/>
    </source>
</evidence>
<evidence type="ECO:0000313" key="2">
    <source>
        <dbReference type="EMBL" id="SDG62878.1"/>
    </source>
</evidence>
<evidence type="ECO:0000313" key="3">
    <source>
        <dbReference type="Proteomes" id="UP000199296"/>
    </source>
</evidence>
<dbReference type="InterPro" id="IPR003781">
    <property type="entry name" value="CoA-bd"/>
</dbReference>
<sequence>MKKRTLVIGASENPARYAYKAIRALLQKGHEVVALGKQKGKVEGVEIQTEVLSSLDVDTVTLYINPQHQKHYTAFLIELNPSRVIFNPGTENPDLQHRLEDSGIETLNACTLVLLATDQYES</sequence>
<feature type="domain" description="CoA-binding" evidence="1">
    <location>
        <begin position="3"/>
        <end position="115"/>
    </location>
</feature>
<protein>
    <recommendedName>
        <fullName evidence="1">CoA-binding domain-containing protein</fullName>
    </recommendedName>
</protein>
<reference evidence="2 3" key="1">
    <citation type="submission" date="2016-10" db="EMBL/GenBank/DDBJ databases">
        <authorList>
            <person name="de Groot N.N."/>
        </authorList>
    </citation>
    <scope>NUCLEOTIDE SEQUENCE [LARGE SCALE GENOMIC DNA]</scope>
    <source>
        <strain evidence="2 3">DSM 19803</strain>
    </source>
</reference>
<organism evidence="2 3">
    <name type="scientific">Psychroflexus sediminis</name>
    <dbReference type="NCBI Taxonomy" id="470826"/>
    <lineage>
        <taxon>Bacteria</taxon>
        <taxon>Pseudomonadati</taxon>
        <taxon>Bacteroidota</taxon>
        <taxon>Flavobacteriia</taxon>
        <taxon>Flavobacteriales</taxon>
        <taxon>Flavobacteriaceae</taxon>
        <taxon>Psychroflexus</taxon>
    </lineage>
</organism>
<dbReference type="InterPro" id="IPR036291">
    <property type="entry name" value="NAD(P)-bd_dom_sf"/>
</dbReference>
<dbReference type="Pfam" id="PF13380">
    <property type="entry name" value="CoA_binding_2"/>
    <property type="match status" value="1"/>
</dbReference>
<keyword evidence="3" id="KW-1185">Reference proteome</keyword>
<dbReference type="EMBL" id="FNCW01000004">
    <property type="protein sequence ID" value="SDG62878.1"/>
    <property type="molecule type" value="Genomic_DNA"/>
</dbReference>
<dbReference type="Proteomes" id="UP000199296">
    <property type="component" value="Unassembled WGS sequence"/>
</dbReference>
<dbReference type="SUPFAM" id="SSF51735">
    <property type="entry name" value="NAD(P)-binding Rossmann-fold domains"/>
    <property type="match status" value="1"/>
</dbReference>
<dbReference type="OrthoDB" id="708726at2"/>
<gene>
    <name evidence="2" type="ORF">SAMN04488027_104125</name>
</gene>
<dbReference type="RefSeq" id="WP_093366475.1">
    <property type="nucleotide sequence ID" value="NZ_FNCW01000004.1"/>
</dbReference>
<dbReference type="STRING" id="470826.SAMN04488027_104125"/>
<name>A0A1G7VTL6_9FLAO</name>
<dbReference type="Gene3D" id="3.40.50.720">
    <property type="entry name" value="NAD(P)-binding Rossmann-like Domain"/>
    <property type="match status" value="1"/>
</dbReference>